<evidence type="ECO:0000259" key="1">
    <source>
        <dbReference type="Pfam" id="PF04233"/>
    </source>
</evidence>
<evidence type="ECO:0000313" key="2">
    <source>
        <dbReference type="EMBL" id="OUP68879.1"/>
    </source>
</evidence>
<dbReference type="EMBL" id="NFKP01000013">
    <property type="protein sequence ID" value="OUP68879.1"/>
    <property type="molecule type" value="Genomic_DNA"/>
</dbReference>
<evidence type="ECO:0000313" key="3">
    <source>
        <dbReference type="Proteomes" id="UP000196386"/>
    </source>
</evidence>
<dbReference type="RefSeq" id="WP_087301531.1">
    <property type="nucleotide sequence ID" value="NZ_NFKP01000013.1"/>
</dbReference>
<dbReference type="AlphaFoldDB" id="A0A1Y4MZJ8"/>
<dbReference type="Pfam" id="PF04860">
    <property type="entry name" value="Phage_portal"/>
    <property type="match status" value="1"/>
</dbReference>
<sequence>MPLFNRRRQLPSDQFSRAEGNAMIPRWTRPPERNTYDWIKMFSKSPRLAVVERIASDLSFATGKLYVVGSDGEESEITRHSFLNFWAQPNPLHEFSAAALWRLEEIYLLLKGEGYFVIEKDPAGRPAELWPVPTHWVMMTPYLGHPYYTVKTTSGSIMEVSVDDMFVMKDINPLDPFLRGLGQAEAIADEVEIDEYAAQFQKRFFYNDATPNIIVSMPGSSDEQRKRFRAEWLERFKGVFKSHGIATTGGDISIQKVAESMKDMDMVNGRTFIRNATLEHFGVPREIMGITESSNRATSEAAQYIYAQNVLMPRLRRREEAINQQLLPMFGEGLLWRYDDIVPRNQEFDKMKGIDGWNAGLLTKDEARELLDMPPAEVGGDVYKTTFSDIYMRANEDPASVSSSMANLQYGDPATAETGGAEEIDVEEPPADPDAVEITAFGGKQKKSVSLRAIIRSEDAAARQSTTAFEIATMKYFREQARRIGSALGATEKASSTAWDALKRYITETGQVDREAWEALTEEQRKALMDEFVGSLIDWPNETDVLNKVFEPLWKEAYTAGAKQTQELYGLRGVQRPELISTAKLRGGRRVTNVTQTTKDAIARIVADGIENGDSTQVMADSIMQEMNTNEKRARLIAQQETMTSLSTGQYDMMVNAGAQTKTWHHMSITPDYRRDHRRMDGETVPIDAKFSNGLRFPRDPDGPADEVINCRCVCTPNF</sequence>
<proteinExistence type="predicted"/>
<protein>
    <submittedName>
        <fullName evidence="2">Phage portal protein</fullName>
    </submittedName>
</protein>
<name>A0A1Y4MZJ8_9FIRM</name>
<dbReference type="Proteomes" id="UP000196386">
    <property type="component" value="Unassembled WGS sequence"/>
</dbReference>
<accession>A0A1Y4MZJ8</accession>
<comment type="caution">
    <text evidence="2">The sequence shown here is derived from an EMBL/GenBank/DDBJ whole genome shotgun (WGS) entry which is preliminary data.</text>
</comment>
<organism evidence="2 3">
    <name type="scientific">Anaerotruncus colihominis</name>
    <dbReference type="NCBI Taxonomy" id="169435"/>
    <lineage>
        <taxon>Bacteria</taxon>
        <taxon>Bacillati</taxon>
        <taxon>Bacillota</taxon>
        <taxon>Clostridia</taxon>
        <taxon>Eubacteriales</taxon>
        <taxon>Oscillospiraceae</taxon>
        <taxon>Anaerotruncus</taxon>
    </lineage>
</organism>
<gene>
    <name evidence="2" type="ORF">B5F11_11010</name>
</gene>
<dbReference type="InterPro" id="IPR006944">
    <property type="entry name" value="Phage/GTA_portal"/>
</dbReference>
<dbReference type="Pfam" id="PF04233">
    <property type="entry name" value="Phage_Mu_F"/>
    <property type="match status" value="1"/>
</dbReference>
<feature type="domain" description="Phage head morphogenesis" evidence="1">
    <location>
        <begin position="602"/>
        <end position="715"/>
    </location>
</feature>
<reference evidence="3" key="1">
    <citation type="submission" date="2017-04" db="EMBL/GenBank/DDBJ databases">
        <title>Function of individual gut microbiota members based on whole genome sequencing of pure cultures obtained from chicken caecum.</title>
        <authorList>
            <person name="Medvecky M."/>
            <person name="Cejkova D."/>
            <person name="Polansky O."/>
            <person name="Karasova D."/>
            <person name="Kubasova T."/>
            <person name="Cizek A."/>
            <person name="Rychlik I."/>
        </authorList>
    </citation>
    <scope>NUCLEOTIDE SEQUENCE [LARGE SCALE GENOMIC DNA]</scope>
    <source>
        <strain evidence="3">An175</strain>
    </source>
</reference>
<dbReference type="InterPro" id="IPR006528">
    <property type="entry name" value="Phage_head_morphogenesis_dom"/>
</dbReference>